<evidence type="ECO:0000313" key="8">
    <source>
        <dbReference type="EMBL" id="MPV88481.1"/>
    </source>
</evidence>
<dbReference type="InterPro" id="IPR012000">
    <property type="entry name" value="Thiamin_PyroP_enz_cen_dom"/>
</dbReference>
<dbReference type="EMBL" id="WHPD01001602">
    <property type="protein sequence ID" value="MPV88481.1"/>
    <property type="molecule type" value="Genomic_DNA"/>
</dbReference>
<evidence type="ECO:0000259" key="7">
    <source>
        <dbReference type="Pfam" id="PF02776"/>
    </source>
</evidence>
<evidence type="ECO:0000259" key="5">
    <source>
        <dbReference type="Pfam" id="PF00205"/>
    </source>
</evidence>
<dbReference type="InterPro" id="IPR029035">
    <property type="entry name" value="DHS-like_NAD/FAD-binding_dom"/>
</dbReference>
<dbReference type="GO" id="GO:0000287">
    <property type="term" value="F:magnesium ion binding"/>
    <property type="evidence" value="ECO:0007669"/>
    <property type="project" value="InterPro"/>
</dbReference>
<reference evidence="8 9" key="1">
    <citation type="submission" date="2019-10" db="EMBL/GenBank/DDBJ databases">
        <title>Georgenia wutianyii sp. nov. and Georgenia yuyongxinii sp. nov. isolated from plateau pika (Ochotona curzoniae) in the Qinghai-Tibet plateau of China.</title>
        <authorList>
            <person name="Tian Z."/>
        </authorList>
    </citation>
    <scope>NUCLEOTIDE SEQUENCE [LARGE SCALE GENOMIC DNA]</scope>
    <source>
        <strain evidence="8 9">JCM 15130</strain>
    </source>
</reference>
<name>A0A7J9UV23_9MICO</name>
<dbReference type="Gene3D" id="3.40.50.1220">
    <property type="entry name" value="TPP-binding domain"/>
    <property type="match status" value="1"/>
</dbReference>
<feature type="domain" description="Thiamine pyrophosphate enzyme central" evidence="5">
    <location>
        <begin position="187"/>
        <end position="317"/>
    </location>
</feature>
<dbReference type="GO" id="GO:0050660">
    <property type="term" value="F:flavin adenine dinucleotide binding"/>
    <property type="evidence" value="ECO:0007669"/>
    <property type="project" value="TreeGrafter"/>
</dbReference>
<dbReference type="InterPro" id="IPR011766">
    <property type="entry name" value="TPP_enzyme_TPP-bd"/>
</dbReference>
<dbReference type="Pfam" id="PF00205">
    <property type="entry name" value="TPP_enzyme_M"/>
    <property type="match status" value="1"/>
</dbReference>
<dbReference type="SUPFAM" id="SSF52467">
    <property type="entry name" value="DHS-like NAD/FAD-binding domain"/>
    <property type="match status" value="1"/>
</dbReference>
<dbReference type="GO" id="GO:0003984">
    <property type="term" value="F:acetolactate synthase activity"/>
    <property type="evidence" value="ECO:0007669"/>
    <property type="project" value="TreeGrafter"/>
</dbReference>
<dbReference type="GO" id="GO:0005948">
    <property type="term" value="C:acetolactate synthase complex"/>
    <property type="evidence" value="ECO:0007669"/>
    <property type="project" value="TreeGrafter"/>
</dbReference>
<keyword evidence="9" id="KW-1185">Reference proteome</keyword>
<dbReference type="InterPro" id="IPR012001">
    <property type="entry name" value="Thiamin_PyroP_enz_TPP-bd_dom"/>
</dbReference>
<comment type="caution">
    <text evidence="8">The sequence shown here is derived from an EMBL/GenBank/DDBJ whole genome shotgun (WGS) entry which is preliminary data.</text>
</comment>
<evidence type="ECO:0000313" key="9">
    <source>
        <dbReference type="Proteomes" id="UP000429644"/>
    </source>
</evidence>
<sequence length="538" mass="57129">MLFHDVIAQALRDHGITDVFGVMGDANLYMMDSFQRHAGCHFYSVSHESGAVLAANGYARATGGVGVASVTHGPAFTNIVTALVEGVRERTPILVVAGDTAVVDKDNFQNISQRDVTIPTGAGFEQVRSVKTVCEDVAVAVHRALNERRPVVLNVPVDFQWQEAKYAPPAGPRWSGHQQLAPSQAALEDALGIIASARRPVVLAGRGASSEESRAALVRLADRIGAPLATTLRARDLFRGEPHNLGICGTLSHEVALQALTDADCLITFGAGLNRWTTAEGSILADKAVVQVDSESAALGRFQVVDAMVQGDAGAVADLIGDLLDEAEVKPTGYASPELAAKLAARSDADFTDASTDRTVDHRSAILKLDAAFPQDRTLVFDGGRFVMKCFSMFHVSHPSDYHHTVNFGSIGLGMGTAIGAATGSGKPTLLITGDGGFMLGGLAEFNTAVRHKLDLVVVMFNDGAYGAEHIQFRNKDMDPTSSTFDWPEFAPVADALGGKGYTVRNLAELDAVIAELPARDRPVLIDIKLDPDKVTAH</sequence>
<dbReference type="GO" id="GO:0009097">
    <property type="term" value="P:isoleucine biosynthetic process"/>
    <property type="evidence" value="ECO:0007669"/>
    <property type="project" value="TreeGrafter"/>
</dbReference>
<evidence type="ECO:0000256" key="4">
    <source>
        <dbReference type="RuleBase" id="RU362132"/>
    </source>
</evidence>
<evidence type="ECO:0000259" key="6">
    <source>
        <dbReference type="Pfam" id="PF02775"/>
    </source>
</evidence>
<organism evidence="8 9">
    <name type="scientific">Georgenia ruanii</name>
    <dbReference type="NCBI Taxonomy" id="348442"/>
    <lineage>
        <taxon>Bacteria</taxon>
        <taxon>Bacillati</taxon>
        <taxon>Actinomycetota</taxon>
        <taxon>Actinomycetes</taxon>
        <taxon>Micrococcales</taxon>
        <taxon>Bogoriellaceae</taxon>
        <taxon>Georgenia</taxon>
    </lineage>
</organism>
<accession>A0A7J9UV23</accession>
<dbReference type="Proteomes" id="UP000429644">
    <property type="component" value="Unassembled WGS sequence"/>
</dbReference>
<evidence type="ECO:0000256" key="1">
    <source>
        <dbReference type="ARBA" id="ARBA00001964"/>
    </source>
</evidence>
<protein>
    <submittedName>
        <fullName evidence="8">Thiamine pyrophosphate-binding protein</fullName>
    </submittedName>
</protein>
<dbReference type="SUPFAM" id="SSF52518">
    <property type="entry name" value="Thiamin diphosphate-binding fold (THDP-binding)"/>
    <property type="match status" value="2"/>
</dbReference>
<feature type="domain" description="Thiamine pyrophosphate enzyme TPP-binding" evidence="6">
    <location>
        <begin position="382"/>
        <end position="528"/>
    </location>
</feature>
<dbReference type="PANTHER" id="PTHR18968">
    <property type="entry name" value="THIAMINE PYROPHOSPHATE ENZYMES"/>
    <property type="match status" value="1"/>
</dbReference>
<comment type="cofactor">
    <cofactor evidence="1">
        <name>thiamine diphosphate</name>
        <dbReference type="ChEBI" id="CHEBI:58937"/>
    </cofactor>
</comment>
<comment type="similarity">
    <text evidence="2 4">Belongs to the TPP enzyme family.</text>
</comment>
<gene>
    <name evidence="8" type="ORF">GB882_07360</name>
</gene>
<evidence type="ECO:0000256" key="3">
    <source>
        <dbReference type="ARBA" id="ARBA00023052"/>
    </source>
</evidence>
<evidence type="ECO:0000256" key="2">
    <source>
        <dbReference type="ARBA" id="ARBA00007812"/>
    </source>
</evidence>
<dbReference type="InterPro" id="IPR045229">
    <property type="entry name" value="TPP_enz"/>
</dbReference>
<dbReference type="Pfam" id="PF02776">
    <property type="entry name" value="TPP_enzyme_N"/>
    <property type="match status" value="1"/>
</dbReference>
<dbReference type="PANTHER" id="PTHR18968:SF166">
    <property type="entry name" value="2-HYDROXYACYL-COA LYASE 2"/>
    <property type="match status" value="1"/>
</dbReference>
<dbReference type="GO" id="GO:0030976">
    <property type="term" value="F:thiamine pyrophosphate binding"/>
    <property type="evidence" value="ECO:0007669"/>
    <property type="project" value="InterPro"/>
</dbReference>
<dbReference type="InterPro" id="IPR029061">
    <property type="entry name" value="THDP-binding"/>
</dbReference>
<dbReference type="Gene3D" id="3.40.50.970">
    <property type="match status" value="2"/>
</dbReference>
<proteinExistence type="inferred from homology"/>
<dbReference type="CDD" id="cd07035">
    <property type="entry name" value="TPP_PYR_POX_like"/>
    <property type="match status" value="1"/>
</dbReference>
<dbReference type="Pfam" id="PF02775">
    <property type="entry name" value="TPP_enzyme_C"/>
    <property type="match status" value="1"/>
</dbReference>
<dbReference type="GO" id="GO:0009099">
    <property type="term" value="P:L-valine biosynthetic process"/>
    <property type="evidence" value="ECO:0007669"/>
    <property type="project" value="TreeGrafter"/>
</dbReference>
<feature type="domain" description="Thiamine pyrophosphate enzyme N-terminal TPP-binding" evidence="7">
    <location>
        <begin position="4"/>
        <end position="109"/>
    </location>
</feature>
<dbReference type="CDD" id="cd00568">
    <property type="entry name" value="TPP_enzymes"/>
    <property type="match status" value="1"/>
</dbReference>
<dbReference type="OrthoDB" id="3203527at2"/>
<dbReference type="AlphaFoldDB" id="A0A7J9UV23"/>
<keyword evidence="3 4" id="KW-0786">Thiamine pyrophosphate</keyword>